<feature type="region of interest" description="Disordered" evidence="2">
    <location>
        <begin position="189"/>
        <end position="219"/>
    </location>
</feature>
<dbReference type="InterPro" id="IPR036877">
    <property type="entry name" value="SUI1_dom_sf"/>
</dbReference>
<proteinExistence type="predicted"/>
<dbReference type="InterPro" id="IPR048248">
    <property type="entry name" value="PUA_eIF2d-like"/>
</dbReference>
<dbReference type="CTD" id="1939"/>
<dbReference type="GO" id="GO:0003723">
    <property type="term" value="F:RNA binding"/>
    <property type="evidence" value="ECO:0007669"/>
    <property type="project" value="InterPro"/>
</dbReference>
<dbReference type="Pfam" id="PF25304">
    <property type="entry name" value="WHD_eIF2D"/>
    <property type="match status" value="1"/>
</dbReference>
<evidence type="ECO:0000256" key="1">
    <source>
        <dbReference type="ARBA" id="ARBA00022490"/>
    </source>
</evidence>
<dbReference type="Gene3D" id="3.10.400.20">
    <property type="match status" value="1"/>
</dbReference>
<dbReference type="CDD" id="cd21156">
    <property type="entry name" value="PUA_eIF2d-like"/>
    <property type="match status" value="1"/>
</dbReference>
<feature type="domain" description="SUI1" evidence="3">
    <location>
        <begin position="502"/>
        <end position="573"/>
    </location>
</feature>
<accession>A0A6P3XSD9</accession>
<dbReference type="NCBIfam" id="TIGR00451">
    <property type="entry name" value="unchar_dom_2"/>
    <property type="match status" value="1"/>
</dbReference>
<dbReference type="PROSITE" id="PS50296">
    <property type="entry name" value="SUI1"/>
    <property type="match status" value="1"/>
</dbReference>
<dbReference type="GO" id="GO:0001731">
    <property type="term" value="P:formation of translation preinitiation complex"/>
    <property type="evidence" value="ECO:0007669"/>
    <property type="project" value="InterPro"/>
</dbReference>
<dbReference type="AlphaFoldDB" id="A0A6P3XSD9"/>
<dbReference type="PANTHER" id="PTHR12217:SF4">
    <property type="entry name" value="EUKARYOTIC TRANSLATION INITIATION FACTOR 2D"/>
    <property type="match status" value="1"/>
</dbReference>
<evidence type="ECO:0000259" key="3">
    <source>
        <dbReference type="PROSITE" id="PS50296"/>
    </source>
</evidence>
<dbReference type="PROSITE" id="PS50890">
    <property type="entry name" value="PUA"/>
    <property type="match status" value="1"/>
</dbReference>
<dbReference type="CDD" id="cd11610">
    <property type="entry name" value="eIF2D_N"/>
    <property type="match status" value="1"/>
</dbReference>
<keyword evidence="4" id="KW-1185">Reference proteome</keyword>
<dbReference type="Gene3D" id="3.30.780.10">
    <property type="entry name" value="SUI1-like domain"/>
    <property type="match status" value="1"/>
</dbReference>
<dbReference type="InterPro" id="IPR048247">
    <property type="entry name" value="eIF2D_N"/>
</dbReference>
<keyword evidence="5" id="KW-0648">Protein biosynthesis</keyword>
<dbReference type="Proteomes" id="UP000515204">
    <property type="component" value="Unplaced"/>
</dbReference>
<reference evidence="5" key="1">
    <citation type="submission" date="2025-08" db="UniProtKB">
        <authorList>
            <consortium name="RefSeq"/>
        </authorList>
    </citation>
    <scope>IDENTIFICATION</scope>
</reference>
<dbReference type="InterPro" id="IPR039759">
    <property type="entry name" value="eIF2D_SUI1"/>
</dbReference>
<dbReference type="SUPFAM" id="SSF88697">
    <property type="entry name" value="PUA domain-like"/>
    <property type="match status" value="1"/>
</dbReference>
<dbReference type="CDD" id="cd11608">
    <property type="entry name" value="eIF2D_C"/>
    <property type="match status" value="1"/>
</dbReference>
<dbReference type="InterPro" id="IPR039757">
    <property type="entry name" value="EIF2D"/>
</dbReference>
<evidence type="ECO:0000313" key="5">
    <source>
        <dbReference type="RefSeq" id="XP_014481137.1"/>
    </source>
</evidence>
<evidence type="ECO:0000313" key="4">
    <source>
        <dbReference type="Proteomes" id="UP000515204"/>
    </source>
</evidence>
<protein>
    <submittedName>
        <fullName evidence="5">Eukaryotic translation initiation factor 2D</fullName>
    </submittedName>
</protein>
<dbReference type="KEGG" id="dqu:106747766"/>
<dbReference type="InterPro" id="IPR001950">
    <property type="entry name" value="SUI1"/>
</dbReference>
<dbReference type="InterPro" id="IPR058886">
    <property type="entry name" value="SWIB_eIF2D"/>
</dbReference>
<keyword evidence="1" id="KW-0963">Cytoplasm</keyword>
<dbReference type="Pfam" id="PF01253">
    <property type="entry name" value="SUI1"/>
    <property type="match status" value="1"/>
</dbReference>
<dbReference type="RefSeq" id="XP_014481137.1">
    <property type="nucleotide sequence ID" value="XM_014625651.1"/>
</dbReference>
<dbReference type="Pfam" id="PF26292">
    <property type="entry name" value="PUA_elF2D"/>
    <property type="match status" value="1"/>
</dbReference>
<dbReference type="GeneID" id="106747766"/>
<dbReference type="GO" id="GO:0003743">
    <property type="term" value="F:translation initiation factor activity"/>
    <property type="evidence" value="ECO:0007669"/>
    <property type="project" value="UniProtKB-KW"/>
</dbReference>
<dbReference type="InterPro" id="IPR004521">
    <property type="entry name" value="Uncharacterised_CHP00451"/>
</dbReference>
<dbReference type="Pfam" id="PF26291">
    <property type="entry name" value="SWIB_eIF2D"/>
    <property type="match status" value="1"/>
</dbReference>
<dbReference type="OrthoDB" id="199771at2759"/>
<gene>
    <name evidence="5" type="primary">LOC106747766</name>
</gene>
<dbReference type="Pfam" id="PF17832">
    <property type="entry name" value="Pre-PUA"/>
    <property type="match status" value="1"/>
</dbReference>
<dbReference type="InterPro" id="IPR036885">
    <property type="entry name" value="SWIB_MDM2_dom_sf"/>
</dbReference>
<name>A0A6P3XSD9_DINQU</name>
<dbReference type="PANTHER" id="PTHR12217">
    <property type="entry name" value="EUKARYOTIC TRANSLATION INITIATION FACTOR 2D"/>
    <property type="match status" value="1"/>
</dbReference>
<evidence type="ECO:0000256" key="2">
    <source>
        <dbReference type="SAM" id="MobiDB-lite"/>
    </source>
</evidence>
<keyword evidence="5" id="KW-0396">Initiation factor</keyword>
<feature type="region of interest" description="Disordered" evidence="2">
    <location>
        <begin position="242"/>
        <end position="280"/>
    </location>
</feature>
<sequence length="596" mass="66058">MFIKPFKVKSNNQLKGTERKKLCEEVLAAYPSLSDDEIQSLLPKKESISVMKIVTHGGHMAKLYCVAKIPMFFQLDSQNTILFPTIYTLWHHPCLLKIFTTRLPVVSRLAGGADLMLPGLVLKEPLTFYTFGKLSKGTPVSVNTEENKASVAVGVTALSSDDMYMAAGRGKCVEVYHVMGDTLCQLGKPPLRPDLGPPYAEDSVDTSESTESNDDQQTDVDQAEVAEVVEILPNNLNQLEIDENAREVVVDESGTSETEEGTEDVEDEKTEEEAQSPDEPEVALDPVQEMDGLLEYCFLKACKTSIKSSELPMLSSSFFKNHLLAACPPGKNVDVKKSRYKKLSVFLAEMKAKGIINTSVTKGVETLLSIKFDHPLVRQLVVTEERAAAEPVISNSAVVSECYRVTADVLPVLSKFGYEKGDVMKRAEIRKCFTEYVKAEDLQNGKTLKLNPQLAGIMRTKVHQETVTMEDGINKFIGRMTHMHEVTLAGNTLLHTGKLEPIDMRVVVRSGGKKVTLVNNLETFGINSKEFSKECQSIGASATITDDPGKKTPSVLVQGNQILYVHKLLTEKYQIKKNYIRGLEFAPKKQNFSHKK</sequence>
<dbReference type="InterPro" id="IPR041366">
    <property type="entry name" value="Pre-PUA"/>
</dbReference>
<dbReference type="InterPro" id="IPR057429">
    <property type="entry name" value="WH_eIF2D"/>
</dbReference>
<organism evidence="4 5">
    <name type="scientific">Dinoponera quadriceps</name>
    <name type="common">South American ant</name>
    <dbReference type="NCBI Taxonomy" id="609295"/>
    <lineage>
        <taxon>Eukaryota</taxon>
        <taxon>Metazoa</taxon>
        <taxon>Ecdysozoa</taxon>
        <taxon>Arthropoda</taxon>
        <taxon>Hexapoda</taxon>
        <taxon>Insecta</taxon>
        <taxon>Pterygota</taxon>
        <taxon>Neoptera</taxon>
        <taxon>Endopterygota</taxon>
        <taxon>Hymenoptera</taxon>
        <taxon>Apocrita</taxon>
        <taxon>Aculeata</taxon>
        <taxon>Formicoidea</taxon>
        <taxon>Formicidae</taxon>
        <taxon>Ponerinae</taxon>
        <taxon>Ponerini</taxon>
        <taxon>Dinoponera</taxon>
    </lineage>
</organism>
<dbReference type="SUPFAM" id="SSF55159">
    <property type="entry name" value="eIF1-like"/>
    <property type="match status" value="1"/>
</dbReference>
<dbReference type="SUPFAM" id="SSF47592">
    <property type="entry name" value="SWIB/MDM2 domain"/>
    <property type="match status" value="1"/>
</dbReference>
<dbReference type="InterPro" id="IPR015947">
    <property type="entry name" value="PUA-like_sf"/>
</dbReference>
<feature type="compositionally biased region" description="Acidic residues" evidence="2">
    <location>
        <begin position="257"/>
        <end position="280"/>
    </location>
</feature>